<evidence type="ECO:0000256" key="1">
    <source>
        <dbReference type="SAM" id="MobiDB-lite"/>
    </source>
</evidence>
<protein>
    <submittedName>
        <fullName evidence="3">Uncharacterized protein</fullName>
    </submittedName>
</protein>
<organism evidence="3 4">
    <name type="scientific">Suillus luteus UH-Slu-Lm8-n1</name>
    <dbReference type="NCBI Taxonomy" id="930992"/>
    <lineage>
        <taxon>Eukaryota</taxon>
        <taxon>Fungi</taxon>
        <taxon>Dikarya</taxon>
        <taxon>Basidiomycota</taxon>
        <taxon>Agaricomycotina</taxon>
        <taxon>Agaricomycetes</taxon>
        <taxon>Agaricomycetidae</taxon>
        <taxon>Boletales</taxon>
        <taxon>Suillineae</taxon>
        <taxon>Suillaceae</taxon>
        <taxon>Suillus</taxon>
    </lineage>
</organism>
<evidence type="ECO:0000313" key="3">
    <source>
        <dbReference type="EMBL" id="KIK35474.1"/>
    </source>
</evidence>
<proteinExistence type="predicted"/>
<reference evidence="3 4" key="1">
    <citation type="submission" date="2014-04" db="EMBL/GenBank/DDBJ databases">
        <authorList>
            <consortium name="DOE Joint Genome Institute"/>
            <person name="Kuo A."/>
            <person name="Ruytinx J."/>
            <person name="Rineau F."/>
            <person name="Colpaert J."/>
            <person name="Kohler A."/>
            <person name="Nagy L.G."/>
            <person name="Floudas D."/>
            <person name="Copeland A."/>
            <person name="Barry K.W."/>
            <person name="Cichocki N."/>
            <person name="Veneault-Fourrey C."/>
            <person name="LaButti K."/>
            <person name="Lindquist E.A."/>
            <person name="Lipzen A."/>
            <person name="Lundell T."/>
            <person name="Morin E."/>
            <person name="Murat C."/>
            <person name="Sun H."/>
            <person name="Tunlid A."/>
            <person name="Henrissat B."/>
            <person name="Grigoriev I.V."/>
            <person name="Hibbett D.S."/>
            <person name="Martin F."/>
            <person name="Nordberg H.P."/>
            <person name="Cantor M.N."/>
            <person name="Hua S.X."/>
        </authorList>
    </citation>
    <scope>NUCLEOTIDE SEQUENCE [LARGE SCALE GENOMIC DNA]</scope>
    <source>
        <strain evidence="3 4">UH-Slu-Lm8-n1</strain>
    </source>
</reference>
<feature type="transmembrane region" description="Helical" evidence="2">
    <location>
        <begin position="20"/>
        <end position="40"/>
    </location>
</feature>
<keyword evidence="4" id="KW-1185">Reference proteome</keyword>
<dbReference type="Proteomes" id="UP000054485">
    <property type="component" value="Unassembled WGS sequence"/>
</dbReference>
<sequence length="96" mass="10744">MPMQVGGEDVLRDIIRVKVILYGLRAHVWVCVWVWVLVLVRVYKGKEPGDAQERTEVPTLTPISTLVSTHTPRATDVKSCVEDDRSATSEDIVKQG</sequence>
<name>A0A0D0ABQ4_9AGAM</name>
<evidence type="ECO:0000313" key="4">
    <source>
        <dbReference type="Proteomes" id="UP000054485"/>
    </source>
</evidence>
<gene>
    <name evidence="3" type="ORF">CY34DRAFT_812124</name>
</gene>
<dbReference type="HOGENOM" id="CLU_2361141_0_0_1"/>
<dbReference type="AlphaFoldDB" id="A0A0D0ABQ4"/>
<dbReference type="InParanoid" id="A0A0D0ABQ4"/>
<keyword evidence="2" id="KW-0812">Transmembrane</keyword>
<accession>A0A0D0ABQ4</accession>
<dbReference type="EMBL" id="KN835620">
    <property type="protein sequence ID" value="KIK35474.1"/>
    <property type="molecule type" value="Genomic_DNA"/>
</dbReference>
<evidence type="ECO:0000256" key="2">
    <source>
        <dbReference type="SAM" id="Phobius"/>
    </source>
</evidence>
<keyword evidence="2" id="KW-1133">Transmembrane helix</keyword>
<feature type="region of interest" description="Disordered" evidence="1">
    <location>
        <begin position="74"/>
        <end position="96"/>
    </location>
</feature>
<reference evidence="4" key="2">
    <citation type="submission" date="2015-01" db="EMBL/GenBank/DDBJ databases">
        <title>Evolutionary Origins and Diversification of the Mycorrhizal Mutualists.</title>
        <authorList>
            <consortium name="DOE Joint Genome Institute"/>
            <consortium name="Mycorrhizal Genomics Consortium"/>
            <person name="Kohler A."/>
            <person name="Kuo A."/>
            <person name="Nagy L.G."/>
            <person name="Floudas D."/>
            <person name="Copeland A."/>
            <person name="Barry K.W."/>
            <person name="Cichocki N."/>
            <person name="Veneault-Fourrey C."/>
            <person name="LaButti K."/>
            <person name="Lindquist E.A."/>
            <person name="Lipzen A."/>
            <person name="Lundell T."/>
            <person name="Morin E."/>
            <person name="Murat C."/>
            <person name="Riley R."/>
            <person name="Ohm R."/>
            <person name="Sun H."/>
            <person name="Tunlid A."/>
            <person name="Henrissat B."/>
            <person name="Grigoriev I.V."/>
            <person name="Hibbett D.S."/>
            <person name="Martin F."/>
        </authorList>
    </citation>
    <scope>NUCLEOTIDE SEQUENCE [LARGE SCALE GENOMIC DNA]</scope>
    <source>
        <strain evidence="4">UH-Slu-Lm8-n1</strain>
    </source>
</reference>
<keyword evidence="2" id="KW-0472">Membrane</keyword>